<dbReference type="PROSITE" id="PS00107">
    <property type="entry name" value="PROTEIN_KINASE_ATP"/>
    <property type="match status" value="1"/>
</dbReference>
<dbReference type="InterPro" id="IPR000719">
    <property type="entry name" value="Prot_kinase_dom"/>
</dbReference>
<sequence length="676" mass="71781">MVDPLHPADPEFIGRYRLLSRLGAGGMGAVYLGQDPHGRLVAVKVIRPEYAHDPQYRARFRSEVNRARQVPPFCTAEVLDADPDHETPYLVVEYVDGPSLSEVVAENGPLGGGSLHGVAVGVASALAAIHGVGVIHRDLKPRNVLFALGIPKVIDFGIARPLEPTSFHTRAEEVIGTLAYMAPERLDPETDRLISPAVDVFAWGVVVTYAGTGRTPFAGDTPAVTAARILTQPPRVGDLPPYLAELVGAALEKDPENRPTAPELLDRLLVSGAPSAPPLPPELRREAEAAQQSGRYPTGGQKRTRGRRRVAWIAAGALVASAGVAAGLGLRDHRGGDEVRTPESAKPSQAAAGTDRPALFDPLRTDAAFTPVTEATGACAIRKGLVVTAKADSSMVCGEYAHLVFPPSQNIGVTATLGNDTSCATIWFRATADEDEPNYLADAYRVVVCPDETHLTSTDAAADDPIATVRRPTTAGVPHRILVVTTDRGATVSIDGAPVLQGELTESNLLSGRVMLGTETKRGGRGQVTFTDAQLRSGPDPSVPPVPVFTTGDAQLTAGVWMLYEDHRLAIVEQAEYLSGKDYCRRYAVAASSPKCAKTTVPVYSGLRVTLPVADGLKYLDYRKSPSTCLDPATHAGTCQVSRSVFSQMTGALDPWAALLTIRAGKVVSVAHLDYH</sequence>
<reference evidence="8" key="1">
    <citation type="submission" date="2021-01" db="EMBL/GenBank/DDBJ databases">
        <title>Whole genome shotgun sequence of Actinoplanes cyaneus NBRC 14990.</title>
        <authorList>
            <person name="Komaki H."/>
            <person name="Tamura T."/>
        </authorList>
    </citation>
    <scope>NUCLEOTIDE SEQUENCE</scope>
    <source>
        <strain evidence="8">NBRC 14990</strain>
    </source>
</reference>
<feature type="region of interest" description="Disordered" evidence="6">
    <location>
        <begin position="271"/>
        <end position="307"/>
    </location>
</feature>
<dbReference type="GO" id="GO:0005524">
    <property type="term" value="F:ATP binding"/>
    <property type="evidence" value="ECO:0007669"/>
    <property type="project" value="UniProtKB-UniRule"/>
</dbReference>
<organism evidence="8 9">
    <name type="scientific">Actinoplanes cyaneus</name>
    <dbReference type="NCBI Taxonomy" id="52696"/>
    <lineage>
        <taxon>Bacteria</taxon>
        <taxon>Bacillati</taxon>
        <taxon>Actinomycetota</taxon>
        <taxon>Actinomycetes</taxon>
        <taxon>Micromonosporales</taxon>
        <taxon>Micromonosporaceae</taxon>
        <taxon>Actinoplanes</taxon>
    </lineage>
</organism>
<feature type="binding site" evidence="5">
    <location>
        <position position="44"/>
    </location>
    <ligand>
        <name>ATP</name>
        <dbReference type="ChEBI" id="CHEBI:30616"/>
    </ligand>
</feature>
<evidence type="ECO:0000313" key="8">
    <source>
        <dbReference type="EMBL" id="GID69872.1"/>
    </source>
</evidence>
<dbReference type="RefSeq" id="WP_239175589.1">
    <property type="nucleotide sequence ID" value="NZ_BAAAUC010000024.1"/>
</dbReference>
<evidence type="ECO:0000259" key="7">
    <source>
        <dbReference type="PROSITE" id="PS50011"/>
    </source>
</evidence>
<evidence type="ECO:0000256" key="1">
    <source>
        <dbReference type="ARBA" id="ARBA00022679"/>
    </source>
</evidence>
<dbReference type="GO" id="GO:0004674">
    <property type="term" value="F:protein serine/threonine kinase activity"/>
    <property type="evidence" value="ECO:0007669"/>
    <property type="project" value="TreeGrafter"/>
</dbReference>
<evidence type="ECO:0000256" key="4">
    <source>
        <dbReference type="ARBA" id="ARBA00022840"/>
    </source>
</evidence>
<feature type="domain" description="Protein kinase" evidence="7">
    <location>
        <begin position="16"/>
        <end position="270"/>
    </location>
</feature>
<dbReference type="SUPFAM" id="SSF56112">
    <property type="entry name" value="Protein kinase-like (PK-like)"/>
    <property type="match status" value="1"/>
</dbReference>
<protein>
    <recommendedName>
        <fullName evidence="7">Protein kinase domain-containing protein</fullName>
    </recommendedName>
</protein>
<gene>
    <name evidence="8" type="ORF">Acy02nite_77530</name>
</gene>
<feature type="compositionally biased region" description="Basic and acidic residues" evidence="6">
    <location>
        <begin position="333"/>
        <end position="343"/>
    </location>
</feature>
<dbReference type="EMBL" id="BOMH01000068">
    <property type="protein sequence ID" value="GID69872.1"/>
    <property type="molecule type" value="Genomic_DNA"/>
</dbReference>
<feature type="region of interest" description="Disordered" evidence="6">
    <location>
        <begin position="333"/>
        <end position="357"/>
    </location>
</feature>
<keyword evidence="4 5" id="KW-0067">ATP-binding</keyword>
<dbReference type="AlphaFoldDB" id="A0A919ISX8"/>
<evidence type="ECO:0000256" key="3">
    <source>
        <dbReference type="ARBA" id="ARBA00022777"/>
    </source>
</evidence>
<evidence type="ECO:0000313" key="9">
    <source>
        <dbReference type="Proteomes" id="UP000619479"/>
    </source>
</evidence>
<dbReference type="CDD" id="cd14014">
    <property type="entry name" value="STKc_PknB_like"/>
    <property type="match status" value="1"/>
</dbReference>
<dbReference type="Proteomes" id="UP000619479">
    <property type="component" value="Unassembled WGS sequence"/>
</dbReference>
<dbReference type="InterPro" id="IPR017441">
    <property type="entry name" value="Protein_kinase_ATP_BS"/>
</dbReference>
<feature type="compositionally biased region" description="Low complexity" evidence="6">
    <location>
        <begin position="289"/>
        <end position="301"/>
    </location>
</feature>
<dbReference type="Gene3D" id="3.30.200.20">
    <property type="entry name" value="Phosphorylase Kinase, domain 1"/>
    <property type="match status" value="1"/>
</dbReference>
<keyword evidence="3" id="KW-0418">Kinase</keyword>
<keyword evidence="2 5" id="KW-0547">Nucleotide-binding</keyword>
<comment type="caution">
    <text evidence="8">The sequence shown here is derived from an EMBL/GenBank/DDBJ whole genome shotgun (WGS) entry which is preliminary data.</text>
</comment>
<dbReference type="Gene3D" id="2.60.120.560">
    <property type="entry name" value="Exo-inulinase, domain 1"/>
    <property type="match status" value="1"/>
</dbReference>
<dbReference type="PANTHER" id="PTHR43289">
    <property type="entry name" value="MITOGEN-ACTIVATED PROTEIN KINASE KINASE KINASE 20-RELATED"/>
    <property type="match status" value="1"/>
</dbReference>
<dbReference type="InterPro" id="IPR008271">
    <property type="entry name" value="Ser/Thr_kinase_AS"/>
</dbReference>
<dbReference type="PROSITE" id="PS50011">
    <property type="entry name" value="PROTEIN_KINASE_DOM"/>
    <property type="match status" value="1"/>
</dbReference>
<proteinExistence type="predicted"/>
<name>A0A919ISX8_9ACTN</name>
<evidence type="ECO:0000256" key="2">
    <source>
        <dbReference type="ARBA" id="ARBA00022741"/>
    </source>
</evidence>
<dbReference type="Pfam" id="PF00069">
    <property type="entry name" value="Pkinase"/>
    <property type="match status" value="1"/>
</dbReference>
<keyword evidence="1" id="KW-0808">Transferase</keyword>
<evidence type="ECO:0000256" key="5">
    <source>
        <dbReference type="PROSITE-ProRule" id="PRU10141"/>
    </source>
</evidence>
<keyword evidence="9" id="KW-1185">Reference proteome</keyword>
<evidence type="ECO:0000256" key="6">
    <source>
        <dbReference type="SAM" id="MobiDB-lite"/>
    </source>
</evidence>
<dbReference type="PANTHER" id="PTHR43289:SF34">
    <property type="entry name" value="SERINE_THREONINE-PROTEIN KINASE YBDM-RELATED"/>
    <property type="match status" value="1"/>
</dbReference>
<dbReference type="SMART" id="SM00220">
    <property type="entry name" value="S_TKc"/>
    <property type="match status" value="1"/>
</dbReference>
<accession>A0A919ISX8</accession>
<dbReference type="PROSITE" id="PS00108">
    <property type="entry name" value="PROTEIN_KINASE_ST"/>
    <property type="match status" value="1"/>
</dbReference>
<dbReference type="Gene3D" id="1.10.510.10">
    <property type="entry name" value="Transferase(Phosphotransferase) domain 1"/>
    <property type="match status" value="1"/>
</dbReference>
<dbReference type="InterPro" id="IPR011009">
    <property type="entry name" value="Kinase-like_dom_sf"/>
</dbReference>